<organism evidence="3 4">
    <name type="scientific">Orbilia ellipsospora</name>
    <dbReference type="NCBI Taxonomy" id="2528407"/>
    <lineage>
        <taxon>Eukaryota</taxon>
        <taxon>Fungi</taxon>
        <taxon>Dikarya</taxon>
        <taxon>Ascomycota</taxon>
        <taxon>Pezizomycotina</taxon>
        <taxon>Orbiliomycetes</taxon>
        <taxon>Orbiliales</taxon>
        <taxon>Orbiliaceae</taxon>
        <taxon>Orbilia</taxon>
    </lineage>
</organism>
<evidence type="ECO:0000256" key="1">
    <source>
        <dbReference type="SAM" id="MobiDB-lite"/>
    </source>
</evidence>
<comment type="caution">
    <text evidence="3">The sequence shown here is derived from an EMBL/GenBank/DDBJ whole genome shotgun (WGS) entry which is preliminary data.</text>
</comment>
<dbReference type="AlphaFoldDB" id="A0AAV9WW80"/>
<evidence type="ECO:0000313" key="3">
    <source>
        <dbReference type="EMBL" id="KAK6527447.1"/>
    </source>
</evidence>
<reference evidence="3 4" key="1">
    <citation type="submission" date="2019-10" db="EMBL/GenBank/DDBJ databases">
        <authorList>
            <person name="Palmer J.M."/>
        </authorList>
    </citation>
    <scope>NUCLEOTIDE SEQUENCE [LARGE SCALE GENOMIC DNA]</scope>
    <source>
        <strain evidence="3 4">TWF694</strain>
    </source>
</reference>
<dbReference type="Proteomes" id="UP001365542">
    <property type="component" value="Unassembled WGS sequence"/>
</dbReference>
<keyword evidence="2" id="KW-1133">Transmembrane helix</keyword>
<feature type="compositionally biased region" description="Polar residues" evidence="1">
    <location>
        <begin position="1"/>
        <end position="18"/>
    </location>
</feature>
<keyword evidence="2" id="KW-0812">Transmembrane</keyword>
<feature type="transmembrane region" description="Helical" evidence="2">
    <location>
        <begin position="393"/>
        <end position="418"/>
    </location>
</feature>
<dbReference type="EMBL" id="JAVHJO010000015">
    <property type="protein sequence ID" value="KAK6527447.1"/>
    <property type="molecule type" value="Genomic_DNA"/>
</dbReference>
<keyword evidence="4" id="KW-1185">Reference proteome</keyword>
<protein>
    <submittedName>
        <fullName evidence="3">Uncharacterized protein</fullName>
    </submittedName>
</protein>
<evidence type="ECO:0000256" key="2">
    <source>
        <dbReference type="SAM" id="Phobius"/>
    </source>
</evidence>
<name>A0AAV9WW80_9PEZI</name>
<accession>A0AAV9WW80</accession>
<feature type="region of interest" description="Disordered" evidence="1">
    <location>
        <begin position="1"/>
        <end position="24"/>
    </location>
</feature>
<sequence length="428" mass="48978">MSSHEPSFRNPENSSNHDGSGEPKDIYNEDELFDAIFPQTTIINSEDRRKWLGWYKPWLHRQINRLPDQIRHQIKDTTDLLVAVAYLYKMGKSINNVADMIVTEFLPEGSLDNTQDLARTIAFAILGWQTMLYSPAVNTCPPQYFAVIDFLDGHTIPAFLQLRQDNSRTHLPLSDFLLGFGLILPKGNICISEDAEECQAFEKTTIVRPTEFNAGLLLKLGKIHIEWTEILSAHLEFDKDAQVLFLYRYPSFCLFNIPGETKAAGVIHSCGTDRAGDTKWATKDDVTQFMQEVLLSYRLLFGQCSNSRKLFHKYSPFREKSSEVHDSLLEKLCTSPVDSLGFMEKLDIRERDSYRHKRDFPILRSRIAILQQDLARWKPRGWSDIWNDKRDSAAWYTFWLVLIIGGLGVILATIQVILQAVQLAGVGS</sequence>
<evidence type="ECO:0000313" key="4">
    <source>
        <dbReference type="Proteomes" id="UP001365542"/>
    </source>
</evidence>
<proteinExistence type="predicted"/>
<keyword evidence="2" id="KW-0472">Membrane</keyword>
<gene>
    <name evidence="3" type="ORF">TWF694_004436</name>
</gene>